<gene>
    <name evidence="8" type="ORF">GCM10007368_38230</name>
</gene>
<comment type="subcellular location">
    <subcellularLocation>
        <location evidence="1">Cell envelope</location>
    </subcellularLocation>
</comment>
<feature type="transmembrane region" description="Helical" evidence="6">
    <location>
        <begin position="206"/>
        <end position="227"/>
    </location>
</feature>
<organism evidence="8 9">
    <name type="scientific">Isoptericola cucumis</name>
    <dbReference type="NCBI Taxonomy" id="1776856"/>
    <lineage>
        <taxon>Bacteria</taxon>
        <taxon>Bacillati</taxon>
        <taxon>Actinomycetota</taxon>
        <taxon>Actinomycetes</taxon>
        <taxon>Micrococcales</taxon>
        <taxon>Promicromonosporaceae</taxon>
        <taxon>Isoptericola</taxon>
    </lineage>
</organism>
<feature type="region of interest" description="Disordered" evidence="5">
    <location>
        <begin position="1"/>
        <end position="30"/>
    </location>
</feature>
<comment type="caution">
    <text evidence="8">The sequence shown here is derived from an EMBL/GenBank/DDBJ whole genome shotgun (WGS) entry which is preliminary data.</text>
</comment>
<dbReference type="PANTHER" id="PTHR34820">
    <property type="entry name" value="INNER MEMBRANE PROTEIN YEBZ"/>
    <property type="match status" value="1"/>
</dbReference>
<evidence type="ECO:0000256" key="6">
    <source>
        <dbReference type="SAM" id="Phobius"/>
    </source>
</evidence>
<feature type="region of interest" description="Disordered" evidence="5">
    <location>
        <begin position="150"/>
        <end position="197"/>
    </location>
</feature>
<dbReference type="InterPro" id="IPR014755">
    <property type="entry name" value="Cu-Rt/internalin_Ig-like"/>
</dbReference>
<dbReference type="InterPro" id="IPR014756">
    <property type="entry name" value="Ig_E-set"/>
</dbReference>
<reference evidence="9" key="1">
    <citation type="journal article" date="2019" name="Int. J. Syst. Evol. Microbiol.">
        <title>The Global Catalogue of Microorganisms (GCM) 10K type strain sequencing project: providing services to taxonomists for standard genome sequencing and annotation.</title>
        <authorList>
            <consortium name="The Broad Institute Genomics Platform"/>
            <consortium name="The Broad Institute Genome Sequencing Center for Infectious Disease"/>
            <person name="Wu L."/>
            <person name="Ma J."/>
        </authorList>
    </citation>
    <scope>NUCLEOTIDE SEQUENCE [LARGE SCALE GENOMIC DNA]</scope>
    <source>
        <strain evidence="9">CCM 8653</strain>
    </source>
</reference>
<proteinExistence type="predicted"/>
<dbReference type="PANTHER" id="PTHR34820:SF4">
    <property type="entry name" value="INNER MEMBRANE PROTEIN YEBZ"/>
    <property type="match status" value="1"/>
</dbReference>
<evidence type="ECO:0000313" key="9">
    <source>
        <dbReference type="Proteomes" id="UP000632535"/>
    </source>
</evidence>
<keyword evidence="4" id="KW-0186">Copper</keyword>
<evidence type="ECO:0000256" key="5">
    <source>
        <dbReference type="SAM" id="MobiDB-lite"/>
    </source>
</evidence>
<keyword evidence="9" id="KW-1185">Reference proteome</keyword>
<dbReference type="Proteomes" id="UP000632535">
    <property type="component" value="Unassembled WGS sequence"/>
</dbReference>
<sequence>MTDHRSRTTSAIPPSDTTPVHSHHQGDAPVTRPVRRALAALTALGTATLAMLATAPAASAHDELLSSKPADGQVATEVPAAVELTFSADLILTGVEIVVTNSGGKQVPTGSVGVSGSEVTTPLPSDLASGDYDVTWRVVSSDGHPIDGSFSFTLDVPDPSPSPSDTKAAAPAPSATPSAEQAPEPASTALAVDQPSTDDGQVSSTVLWWFAGIIAVLLLAIAAIWLIEKRRKAQRNDPAGT</sequence>
<evidence type="ECO:0000259" key="7">
    <source>
        <dbReference type="Pfam" id="PF04234"/>
    </source>
</evidence>
<evidence type="ECO:0000256" key="3">
    <source>
        <dbReference type="ARBA" id="ARBA00022729"/>
    </source>
</evidence>
<feature type="domain" description="CopC" evidence="7">
    <location>
        <begin position="61"/>
        <end position="154"/>
    </location>
</feature>
<keyword evidence="6" id="KW-0472">Membrane</keyword>
<accession>A0ABQ2BAP8</accession>
<dbReference type="SUPFAM" id="SSF81296">
    <property type="entry name" value="E set domains"/>
    <property type="match status" value="1"/>
</dbReference>
<protein>
    <recommendedName>
        <fullName evidence="7">CopC domain-containing protein</fullName>
    </recommendedName>
</protein>
<keyword evidence="6" id="KW-1133">Transmembrane helix</keyword>
<keyword evidence="6" id="KW-0812">Transmembrane</keyword>
<keyword evidence="2" id="KW-0479">Metal-binding</keyword>
<dbReference type="Gene3D" id="2.60.40.1220">
    <property type="match status" value="1"/>
</dbReference>
<feature type="compositionally biased region" description="Polar residues" evidence="5">
    <location>
        <begin position="8"/>
        <end position="20"/>
    </location>
</feature>
<evidence type="ECO:0000256" key="2">
    <source>
        <dbReference type="ARBA" id="ARBA00022723"/>
    </source>
</evidence>
<feature type="compositionally biased region" description="Low complexity" evidence="5">
    <location>
        <begin position="163"/>
        <end position="189"/>
    </location>
</feature>
<evidence type="ECO:0000256" key="4">
    <source>
        <dbReference type="ARBA" id="ARBA00023008"/>
    </source>
</evidence>
<dbReference type="InterPro" id="IPR032694">
    <property type="entry name" value="CopC/D"/>
</dbReference>
<dbReference type="PROSITE" id="PS51318">
    <property type="entry name" value="TAT"/>
    <property type="match status" value="1"/>
</dbReference>
<evidence type="ECO:0000313" key="8">
    <source>
        <dbReference type="EMBL" id="GGI11847.1"/>
    </source>
</evidence>
<evidence type="ECO:0000256" key="1">
    <source>
        <dbReference type="ARBA" id="ARBA00004196"/>
    </source>
</evidence>
<keyword evidence="3" id="KW-0732">Signal</keyword>
<dbReference type="InterPro" id="IPR006311">
    <property type="entry name" value="TAT_signal"/>
</dbReference>
<dbReference type="Pfam" id="PF04234">
    <property type="entry name" value="CopC"/>
    <property type="match status" value="1"/>
</dbReference>
<name>A0ABQ2BAP8_9MICO</name>
<dbReference type="InterPro" id="IPR007348">
    <property type="entry name" value="CopC_dom"/>
</dbReference>
<dbReference type="EMBL" id="BMDG01000017">
    <property type="protein sequence ID" value="GGI11847.1"/>
    <property type="molecule type" value="Genomic_DNA"/>
</dbReference>